<organism evidence="1 2">
    <name type="scientific">Trichothecium roseum</name>
    <dbReference type="NCBI Taxonomy" id="47278"/>
    <lineage>
        <taxon>Eukaryota</taxon>
        <taxon>Fungi</taxon>
        <taxon>Dikarya</taxon>
        <taxon>Ascomycota</taxon>
        <taxon>Pezizomycotina</taxon>
        <taxon>Sordariomycetes</taxon>
        <taxon>Hypocreomycetidae</taxon>
        <taxon>Hypocreales</taxon>
        <taxon>Hypocreales incertae sedis</taxon>
        <taxon>Trichothecium</taxon>
    </lineage>
</organism>
<dbReference type="EMBL" id="CM047943">
    <property type="protein sequence ID" value="KAI9900386.1"/>
    <property type="molecule type" value="Genomic_DNA"/>
</dbReference>
<reference evidence="1" key="1">
    <citation type="submission" date="2022-10" db="EMBL/GenBank/DDBJ databases">
        <title>Complete Genome of Trichothecium roseum strain YXFP-22015, a Plant Pathogen Isolated from Citrus.</title>
        <authorList>
            <person name="Wang Y."/>
            <person name="Zhu L."/>
        </authorList>
    </citation>
    <scope>NUCLEOTIDE SEQUENCE</scope>
    <source>
        <strain evidence="1">YXFP-22015</strain>
    </source>
</reference>
<comment type="caution">
    <text evidence="1">The sequence shown here is derived from an EMBL/GenBank/DDBJ whole genome shotgun (WGS) entry which is preliminary data.</text>
</comment>
<sequence>MTTSSDVDPEKGQVQHPRTSADLEPSSHSSSRSTGSSPSDEEKAAAEKPRRSSSQRQQHQHQRQHQQEGEKEHSHVHEDLVPVATVGEPSGNKVFGDQCEPCRRTRSRASSVASRPLNLVPKSERRGWFARLAVIPEVDKPYNYKNSTKWTITATVSFATAVAPMGSSIFYPALPLLSKELNASPTITNMSVAVYMVAMSIFPLWWSSFSETLGRRTVYLMSFTLFVVSAVLCAVSTNIQMLIVFRVMAGGASASVQAEGAGTIADIWEPFERGTAMGAFYLGPLLGPLLAPIFGGILAQELGWQSTMWFLAIFGFVILIALVFLLPETTHKRPVPAAATDDLARTTTGESAVVRHTKTGARLAKRFFVDPLKVLGLLRFPAVVVTVLISAIAFGALFITNIGIQQGFSDEPYNYNQLIVGLLYGPPGVGYIVAALFGGRWIDRIMAREAKKAGRYDEDGKLVYLPEDRMKENAWIATGVYPLSLLMFGWVLQYGLHWVVPSVALFFFGIASMLVFAVGTTMLTEFARHNGSAGVAVNNFVRNILSAVGTVVAGPWITAMGPGWVFTIICFFTLAASFLGIWMLKVNAQKWRKVMNGTERSH</sequence>
<protein>
    <submittedName>
        <fullName evidence="1">Uncharacterized protein</fullName>
    </submittedName>
</protein>
<gene>
    <name evidence="1" type="ORF">N3K66_004648</name>
</gene>
<proteinExistence type="predicted"/>
<keyword evidence="2" id="KW-1185">Reference proteome</keyword>
<dbReference type="Proteomes" id="UP001163324">
    <property type="component" value="Chromosome 4"/>
</dbReference>
<evidence type="ECO:0000313" key="2">
    <source>
        <dbReference type="Proteomes" id="UP001163324"/>
    </source>
</evidence>
<name>A0ACC0V2L8_9HYPO</name>
<evidence type="ECO:0000313" key="1">
    <source>
        <dbReference type="EMBL" id="KAI9900386.1"/>
    </source>
</evidence>
<accession>A0ACC0V2L8</accession>